<dbReference type="EMBL" id="JBHTLT010000033">
    <property type="protein sequence ID" value="MFD1204861.1"/>
    <property type="molecule type" value="Genomic_DNA"/>
</dbReference>
<evidence type="ECO:0000313" key="3">
    <source>
        <dbReference type="Proteomes" id="UP001597231"/>
    </source>
</evidence>
<reference evidence="3" key="1">
    <citation type="journal article" date="2019" name="Int. J. Syst. Evol. Microbiol.">
        <title>The Global Catalogue of Microorganisms (GCM) 10K type strain sequencing project: providing services to taxonomists for standard genome sequencing and annotation.</title>
        <authorList>
            <consortium name="The Broad Institute Genomics Platform"/>
            <consortium name="The Broad Institute Genome Sequencing Center for Infectious Disease"/>
            <person name="Wu L."/>
            <person name="Ma J."/>
        </authorList>
    </citation>
    <scope>NUCLEOTIDE SEQUENCE [LARGE SCALE GENOMIC DNA]</scope>
    <source>
        <strain evidence="3">CCUG 53915</strain>
    </source>
</reference>
<dbReference type="RefSeq" id="WP_381480186.1">
    <property type="nucleotide sequence ID" value="NZ_JBHTLT010000033.1"/>
</dbReference>
<proteinExistence type="predicted"/>
<keyword evidence="1" id="KW-0175">Coiled coil</keyword>
<feature type="coiled-coil region" evidence="1">
    <location>
        <begin position="18"/>
        <end position="64"/>
    </location>
</feature>
<dbReference type="Proteomes" id="UP001597231">
    <property type="component" value="Unassembled WGS sequence"/>
</dbReference>
<gene>
    <name evidence="2" type="ORF">ACFQ38_07080</name>
</gene>
<accession>A0ABW3TVP2</accession>
<comment type="caution">
    <text evidence="2">The sequence shown here is derived from an EMBL/GenBank/DDBJ whole genome shotgun (WGS) entry which is preliminary data.</text>
</comment>
<sequence>MNDEPMKNNDPIQLQQIILSLRSEIAKYKRELYEKEIEYDYIMRLELERENGKLKMERKELKWQLYRLKKETKELKSVNRLIYITNERDKEKKIASIKKLLNKNNSLKLMNGALQKQIEQMSIHDESLLQELKNKNEEHLKMRKALVELQKQNAEWELENSRMRNMVEDLEHQLMECEKKAFTSEIKRTMHKLDVQLQQIVDQAIAYEQMIEGKVKVLEALEMHLDTLTDQVGQLTTEKPDRQNEDIE</sequence>
<evidence type="ECO:0000256" key="1">
    <source>
        <dbReference type="SAM" id="Coils"/>
    </source>
</evidence>
<name>A0ABW3TVP2_9BACL</name>
<protein>
    <submittedName>
        <fullName evidence="2">Uncharacterized protein</fullName>
    </submittedName>
</protein>
<feature type="coiled-coil region" evidence="1">
    <location>
        <begin position="97"/>
        <end position="180"/>
    </location>
</feature>
<keyword evidence="3" id="KW-1185">Reference proteome</keyword>
<evidence type="ECO:0000313" key="2">
    <source>
        <dbReference type="EMBL" id="MFD1204861.1"/>
    </source>
</evidence>
<organism evidence="2 3">
    <name type="scientific">Sporosarcina contaminans</name>
    <dbReference type="NCBI Taxonomy" id="633403"/>
    <lineage>
        <taxon>Bacteria</taxon>
        <taxon>Bacillati</taxon>
        <taxon>Bacillota</taxon>
        <taxon>Bacilli</taxon>
        <taxon>Bacillales</taxon>
        <taxon>Caryophanaceae</taxon>
        <taxon>Sporosarcina</taxon>
    </lineage>
</organism>